<dbReference type="AlphaFoldDB" id="F9DUR0"/>
<sequence length="92" mass="10868">MKKWGDLVLNQQREGQNPNWVNHWQHPQYRRISMEQANEIALRQVPGQVVKAELEYDDGILIYEIDIRNEQGHKYEVKVDAVTGEVLRVKLD</sequence>
<proteinExistence type="predicted"/>
<organism evidence="2 3">
    <name type="scientific">Sporosarcina newyorkensis 2681</name>
    <dbReference type="NCBI Taxonomy" id="1027292"/>
    <lineage>
        <taxon>Bacteria</taxon>
        <taxon>Bacillati</taxon>
        <taxon>Bacillota</taxon>
        <taxon>Bacilli</taxon>
        <taxon>Bacillales</taxon>
        <taxon>Caryophanaceae</taxon>
        <taxon>Sporosarcina</taxon>
    </lineage>
</organism>
<gene>
    <name evidence="2" type="ORF">HMPREF9372_2541</name>
</gene>
<feature type="domain" description="PepSY" evidence="1">
    <location>
        <begin position="31"/>
        <end position="89"/>
    </location>
</feature>
<comment type="caution">
    <text evidence="2">The sequence shown here is derived from an EMBL/GenBank/DDBJ whole genome shotgun (WGS) entry which is preliminary data.</text>
</comment>
<evidence type="ECO:0000313" key="3">
    <source>
        <dbReference type="Proteomes" id="UP000005316"/>
    </source>
</evidence>
<reference evidence="2 3" key="1">
    <citation type="submission" date="2011-04" db="EMBL/GenBank/DDBJ databases">
        <authorList>
            <person name="Muzny D."/>
            <person name="Qin X."/>
            <person name="Deng J."/>
            <person name="Jiang H."/>
            <person name="Liu Y."/>
            <person name="Qu J."/>
            <person name="Song X.-Z."/>
            <person name="Zhang L."/>
            <person name="Thornton R."/>
            <person name="Coyle M."/>
            <person name="Francisco L."/>
            <person name="Jackson L."/>
            <person name="Javaid M."/>
            <person name="Korchina V."/>
            <person name="Kovar C."/>
            <person name="Mata R."/>
            <person name="Mathew T."/>
            <person name="Ngo R."/>
            <person name="Nguyen L."/>
            <person name="Nguyen N."/>
            <person name="Okwuonu G."/>
            <person name="Ongeri F."/>
            <person name="Pham C."/>
            <person name="Simmons D."/>
            <person name="Wilczek-Boney K."/>
            <person name="Hale W."/>
            <person name="Jakkamsetti A."/>
            <person name="Pham P."/>
            <person name="Ruth R."/>
            <person name="San Lucas F."/>
            <person name="Warren J."/>
            <person name="Zhang J."/>
            <person name="Zhao Z."/>
            <person name="Zhou C."/>
            <person name="Zhu D."/>
            <person name="Lee S."/>
            <person name="Bess C."/>
            <person name="Blankenburg K."/>
            <person name="Forbes L."/>
            <person name="Fu Q."/>
            <person name="Gubbala S."/>
            <person name="Hirani K."/>
            <person name="Jayaseelan J.C."/>
            <person name="Lara F."/>
            <person name="Munidasa M."/>
            <person name="Palculict T."/>
            <person name="Patil S."/>
            <person name="Pu L.-L."/>
            <person name="Saada N."/>
            <person name="Tang L."/>
            <person name="Weissenberger G."/>
            <person name="Zhu Y."/>
            <person name="Hemphill L."/>
            <person name="Shang Y."/>
            <person name="Youmans B."/>
            <person name="Ayvaz T."/>
            <person name="Ross M."/>
            <person name="Santibanez J."/>
            <person name="Aqrawi P."/>
            <person name="Gross S."/>
            <person name="Joshi V."/>
            <person name="Fowler G."/>
            <person name="Nazareth L."/>
            <person name="Reid J."/>
            <person name="Worley K."/>
            <person name="Petrosino J."/>
            <person name="Highlander S."/>
            <person name="Gibbs R."/>
        </authorList>
    </citation>
    <scope>NUCLEOTIDE SEQUENCE [LARGE SCALE GENOMIC DNA]</scope>
    <source>
        <strain evidence="2 3">2681</strain>
    </source>
</reference>
<dbReference type="STRING" id="759851.SAMN04244570_0151"/>
<dbReference type="HOGENOM" id="CLU_186948_0_0_9"/>
<dbReference type="Pfam" id="PF03413">
    <property type="entry name" value="PepSY"/>
    <property type="match status" value="1"/>
</dbReference>
<dbReference type="InterPro" id="IPR025711">
    <property type="entry name" value="PepSY"/>
</dbReference>
<dbReference type="EMBL" id="AFPZ01000076">
    <property type="protein sequence ID" value="EGQ24098.1"/>
    <property type="molecule type" value="Genomic_DNA"/>
</dbReference>
<dbReference type="eggNOG" id="ENOG5033D9H">
    <property type="taxonomic scope" value="Bacteria"/>
</dbReference>
<dbReference type="Gene3D" id="3.10.450.40">
    <property type="match status" value="1"/>
</dbReference>
<protein>
    <submittedName>
        <fullName evidence="2">Peptidase domain protein</fullName>
    </submittedName>
</protein>
<dbReference type="Proteomes" id="UP000005316">
    <property type="component" value="Unassembled WGS sequence"/>
</dbReference>
<name>F9DUR0_9BACL</name>
<evidence type="ECO:0000259" key="1">
    <source>
        <dbReference type="Pfam" id="PF03413"/>
    </source>
</evidence>
<evidence type="ECO:0000313" key="2">
    <source>
        <dbReference type="EMBL" id="EGQ24098.1"/>
    </source>
</evidence>
<accession>F9DUR0</accession>